<dbReference type="STRING" id="75743.A0A401PDP3"/>
<evidence type="ECO:0000256" key="1">
    <source>
        <dbReference type="ARBA" id="ARBA00004123"/>
    </source>
</evidence>
<proteinExistence type="inferred from homology"/>
<evidence type="ECO:0000256" key="3">
    <source>
        <dbReference type="ARBA" id="ARBA00023172"/>
    </source>
</evidence>
<sequence length="307" mass="36052">MNRWIFSLPCTKLKRAWEKDQDLGSGFTVTICNGEQAWSGRVSDNQMTMEAKEAEMDREKYVDELRQALTTGEERVKNYSFDFFKDNDEEVFHFSYEKLLQDISFKLGSVELRKVLDSAEVIKELINYVLHCNAELRDKNEHLQQENKRLSCDRNYSLKELEKYIKAKEDLEQDLYSRFILVLNEKKAKIRNLQEKLKCVDEQVEFKSQSRTAVATCQETSVTEEDFDCSTDEENKGSENRTWSQPSRSTNVPTQSDPIGSSLHDVVDIAPSRKRRQRFPQQNKMAETPKDSPEKRYEIRSFFLYVN</sequence>
<evidence type="ECO:0000313" key="13">
    <source>
        <dbReference type="Proteomes" id="UP000288216"/>
    </source>
</evidence>
<dbReference type="PANTHER" id="PTHR28559">
    <property type="entry name" value="DNA REPAIR PROTEIN XRCC4"/>
    <property type="match status" value="1"/>
</dbReference>
<feature type="compositionally biased region" description="Polar residues" evidence="8">
    <location>
        <begin position="240"/>
        <end position="259"/>
    </location>
</feature>
<dbReference type="OrthoDB" id="8064436at2759"/>
<keyword evidence="13" id="KW-1185">Reference proteome</keyword>
<evidence type="ECO:0000313" key="12">
    <source>
        <dbReference type="EMBL" id="GCB71232.1"/>
    </source>
</evidence>
<protein>
    <recommendedName>
        <fullName evidence="14">X-ray repair complementing defective repair in Chinese hamster cells 4</fullName>
    </recommendedName>
</protein>
<dbReference type="GO" id="GO:0005958">
    <property type="term" value="C:DNA-dependent protein kinase-DNA ligase 4 complex"/>
    <property type="evidence" value="ECO:0007669"/>
    <property type="project" value="TreeGrafter"/>
</dbReference>
<dbReference type="SUPFAM" id="SSF50809">
    <property type="entry name" value="XRCC4, N-terminal domain"/>
    <property type="match status" value="1"/>
</dbReference>
<dbReference type="GO" id="GO:0003677">
    <property type="term" value="F:DNA binding"/>
    <property type="evidence" value="ECO:0007669"/>
    <property type="project" value="InterPro"/>
</dbReference>
<dbReference type="InterPro" id="IPR009089">
    <property type="entry name" value="XRCC4_N_sf"/>
</dbReference>
<dbReference type="SUPFAM" id="SSF58022">
    <property type="entry name" value="XRCC4, C-terminal oligomerization domain"/>
    <property type="match status" value="1"/>
</dbReference>
<dbReference type="InterPro" id="IPR053962">
    <property type="entry name" value="XRCC4_CC"/>
</dbReference>
<dbReference type="EMBL" id="BFAA01001901">
    <property type="protein sequence ID" value="GCB71232.1"/>
    <property type="molecule type" value="Genomic_DNA"/>
</dbReference>
<dbReference type="InterPro" id="IPR053961">
    <property type="entry name" value="XRCC4_N"/>
</dbReference>
<evidence type="ECO:0000256" key="6">
    <source>
        <dbReference type="ARBA" id="ARBA00025728"/>
    </source>
</evidence>
<dbReference type="Gene3D" id="2.170.210.10">
    <property type="entry name" value="DNA double-strand break repair and VJ recombination XRCC4, N-terminal"/>
    <property type="match status" value="1"/>
</dbReference>
<dbReference type="Pfam" id="PF21925">
    <property type="entry name" value="XRCC4_C"/>
    <property type="match status" value="1"/>
</dbReference>
<dbReference type="Pfam" id="PF21924">
    <property type="entry name" value="XRCC4_CC"/>
    <property type="match status" value="1"/>
</dbReference>
<organism evidence="12 13">
    <name type="scientific">Scyliorhinus torazame</name>
    <name type="common">Cloudy catshark</name>
    <name type="synonym">Catulus torazame</name>
    <dbReference type="NCBI Taxonomy" id="75743"/>
    <lineage>
        <taxon>Eukaryota</taxon>
        <taxon>Metazoa</taxon>
        <taxon>Chordata</taxon>
        <taxon>Craniata</taxon>
        <taxon>Vertebrata</taxon>
        <taxon>Chondrichthyes</taxon>
        <taxon>Elasmobranchii</taxon>
        <taxon>Galeomorphii</taxon>
        <taxon>Galeoidea</taxon>
        <taxon>Carcharhiniformes</taxon>
        <taxon>Scyliorhinidae</taxon>
        <taxon>Scyliorhinus</taxon>
    </lineage>
</organism>
<accession>A0A401PDP3</accession>
<dbReference type="GO" id="GO:0033152">
    <property type="term" value="P:immunoglobulin V(D)J recombination"/>
    <property type="evidence" value="ECO:0007669"/>
    <property type="project" value="TreeGrafter"/>
</dbReference>
<evidence type="ECO:0000259" key="11">
    <source>
        <dbReference type="Pfam" id="PF21925"/>
    </source>
</evidence>
<evidence type="ECO:0000256" key="7">
    <source>
        <dbReference type="SAM" id="Coils"/>
    </source>
</evidence>
<feature type="domain" description="XRCC4 N-terminal" evidence="9">
    <location>
        <begin position="14"/>
        <end position="112"/>
    </location>
</feature>
<feature type="domain" description="XRCC4 C-terminal" evidence="11">
    <location>
        <begin position="223"/>
        <end position="285"/>
    </location>
</feature>
<dbReference type="InterPro" id="IPR053963">
    <property type="entry name" value="XRCC4_C"/>
</dbReference>
<reference evidence="12 13" key="1">
    <citation type="journal article" date="2018" name="Nat. Ecol. Evol.">
        <title>Shark genomes provide insights into elasmobranch evolution and the origin of vertebrates.</title>
        <authorList>
            <person name="Hara Y"/>
            <person name="Yamaguchi K"/>
            <person name="Onimaru K"/>
            <person name="Kadota M"/>
            <person name="Koyanagi M"/>
            <person name="Keeley SD"/>
            <person name="Tatsumi K"/>
            <person name="Tanaka K"/>
            <person name="Motone F"/>
            <person name="Kageyama Y"/>
            <person name="Nozu R"/>
            <person name="Adachi N"/>
            <person name="Nishimura O"/>
            <person name="Nakagawa R"/>
            <person name="Tanegashima C"/>
            <person name="Kiyatake I"/>
            <person name="Matsumoto R"/>
            <person name="Murakumo K"/>
            <person name="Nishida K"/>
            <person name="Terakita A"/>
            <person name="Kuratani S"/>
            <person name="Sato K"/>
            <person name="Hyodo S Kuraku.S."/>
        </authorList>
    </citation>
    <scope>NUCLEOTIDE SEQUENCE [LARGE SCALE GENOMIC DNA]</scope>
</reference>
<dbReference type="Gene3D" id="1.20.5.370">
    <property type="match status" value="1"/>
</dbReference>
<comment type="caution">
    <text evidence="12">The sequence shown here is derived from an EMBL/GenBank/DDBJ whole genome shotgun (WGS) entry which is preliminary data.</text>
</comment>
<keyword evidence="4" id="KW-0234">DNA repair</keyword>
<dbReference type="AlphaFoldDB" id="A0A401PDP3"/>
<evidence type="ECO:0000259" key="9">
    <source>
        <dbReference type="Pfam" id="PF06632"/>
    </source>
</evidence>
<dbReference type="FunFam" id="1.20.5.370:FF:000011">
    <property type="entry name" value="DNA repair protein XRCC4 isoform X2"/>
    <property type="match status" value="1"/>
</dbReference>
<keyword evidence="3" id="KW-0233">DNA recombination</keyword>
<keyword evidence="5" id="KW-0539">Nucleus</keyword>
<dbReference type="PANTHER" id="PTHR28559:SF1">
    <property type="entry name" value="DNA REPAIR PROTEIN XRCC4"/>
    <property type="match status" value="1"/>
</dbReference>
<feature type="region of interest" description="Disordered" evidence="8">
    <location>
        <begin position="228"/>
        <end position="294"/>
    </location>
</feature>
<evidence type="ECO:0000256" key="2">
    <source>
        <dbReference type="ARBA" id="ARBA00022763"/>
    </source>
</evidence>
<name>A0A401PDP3_SCYTO</name>
<evidence type="ECO:0000256" key="8">
    <source>
        <dbReference type="SAM" id="MobiDB-lite"/>
    </source>
</evidence>
<evidence type="ECO:0000259" key="10">
    <source>
        <dbReference type="Pfam" id="PF21924"/>
    </source>
</evidence>
<comment type="similarity">
    <text evidence="6">Belongs to the XRCC4-XLF family. XRCC4 subfamily.</text>
</comment>
<dbReference type="GO" id="GO:0032807">
    <property type="term" value="C:DNA ligase IV complex"/>
    <property type="evidence" value="ECO:0007669"/>
    <property type="project" value="TreeGrafter"/>
</dbReference>
<dbReference type="InterPro" id="IPR010585">
    <property type="entry name" value="DNA_repair_prot_XRCC4"/>
</dbReference>
<dbReference type="CDD" id="cd22283">
    <property type="entry name" value="HD_XRCC4_N"/>
    <property type="match status" value="1"/>
</dbReference>
<dbReference type="InterPro" id="IPR014751">
    <property type="entry name" value="XRCC4-like_C"/>
</dbReference>
<dbReference type="GO" id="GO:0010165">
    <property type="term" value="P:response to X-ray"/>
    <property type="evidence" value="ECO:0007669"/>
    <property type="project" value="TreeGrafter"/>
</dbReference>
<dbReference type="Pfam" id="PF06632">
    <property type="entry name" value="XRCC4"/>
    <property type="match status" value="1"/>
</dbReference>
<comment type="subcellular location">
    <subcellularLocation>
        <location evidence="1">Nucleus</location>
    </subcellularLocation>
</comment>
<feature type="coiled-coil region" evidence="7">
    <location>
        <begin position="183"/>
        <end position="210"/>
    </location>
</feature>
<evidence type="ECO:0008006" key="14">
    <source>
        <dbReference type="Google" id="ProtNLM"/>
    </source>
</evidence>
<evidence type="ECO:0000256" key="4">
    <source>
        <dbReference type="ARBA" id="ARBA00023204"/>
    </source>
</evidence>
<evidence type="ECO:0000256" key="5">
    <source>
        <dbReference type="ARBA" id="ARBA00023242"/>
    </source>
</evidence>
<dbReference type="Proteomes" id="UP000288216">
    <property type="component" value="Unassembled WGS sequence"/>
</dbReference>
<feature type="domain" description="XRCC4 coiled-coil" evidence="10">
    <location>
        <begin position="119"/>
        <end position="193"/>
    </location>
</feature>
<gene>
    <name evidence="12" type="ORF">scyTo_0005881</name>
</gene>
<dbReference type="InterPro" id="IPR038051">
    <property type="entry name" value="XRCC4-like_N_sf"/>
</dbReference>
<dbReference type="OMA" id="TCVRIEA"/>
<dbReference type="GO" id="GO:0006303">
    <property type="term" value="P:double-strand break repair via nonhomologous end joining"/>
    <property type="evidence" value="ECO:0007669"/>
    <property type="project" value="TreeGrafter"/>
</dbReference>
<keyword evidence="7" id="KW-0175">Coiled coil</keyword>
<keyword evidence="2" id="KW-0227">DNA damage</keyword>